<dbReference type="PANTHER" id="PTHR43792">
    <property type="entry name" value="GNAT FAMILY, PUTATIVE (AFU_ORTHOLOGUE AFUA_3G00765)-RELATED-RELATED"/>
    <property type="match status" value="1"/>
</dbReference>
<sequence length="275" mass="30579">MTGNHPTLRTPRLILRPWRPDDLPAFAALNADPVVMEHFPAVLDRAGSDALAGRIADHFAQHGYGLWALEVPGRTAFAGYVGLAHRDFPAHFTPAVEIGWRLARDCWGHGYAVEAARRVLDFAFDEAGLDEVVSFTVPANRPSWTVMERIGMARDADGDFDHPALPPGHALAHHVLYRIARPVRHVCIFRAAREITAEEWAGLHRFAAEMLTTDPAIRAYRFVPNTARKSQGYGLVLHSEFASRAALAAYVRTPLHERLARFMDGFIADTIVADY</sequence>
<gene>
    <name evidence="3" type="ORF">EDC65_2207</name>
</gene>
<accession>A0A3N1MCD4</accession>
<dbReference type="InterPro" id="IPR013097">
    <property type="entry name" value="Dabb"/>
</dbReference>
<dbReference type="PANTHER" id="PTHR43792:SF1">
    <property type="entry name" value="N-ACETYLTRANSFERASE DOMAIN-CONTAINING PROTEIN"/>
    <property type="match status" value="1"/>
</dbReference>
<name>A0A3N1MCD4_9PROT</name>
<reference evidence="3 4" key="1">
    <citation type="submission" date="2018-11" db="EMBL/GenBank/DDBJ databases">
        <title>Genomic Encyclopedia of Type Strains, Phase IV (KMG-IV): sequencing the most valuable type-strain genomes for metagenomic binning, comparative biology and taxonomic classification.</title>
        <authorList>
            <person name="Goeker M."/>
        </authorList>
    </citation>
    <scope>NUCLEOTIDE SEQUENCE [LARGE SCALE GENOMIC DNA]</scope>
    <source>
        <strain evidence="3 4">DSM 5900</strain>
    </source>
</reference>
<dbReference type="Gene3D" id="3.30.70.100">
    <property type="match status" value="1"/>
</dbReference>
<protein>
    <submittedName>
        <fullName evidence="3">RimJ/RimL family protein N-acetyltransferase</fullName>
    </submittedName>
</protein>
<dbReference type="AlphaFoldDB" id="A0A3N1MCD4"/>
<dbReference type="PROSITE" id="PS51186">
    <property type="entry name" value="GNAT"/>
    <property type="match status" value="1"/>
</dbReference>
<dbReference type="Gene3D" id="3.40.630.30">
    <property type="match status" value="1"/>
</dbReference>
<dbReference type="SUPFAM" id="SSF55729">
    <property type="entry name" value="Acyl-CoA N-acyltransferases (Nat)"/>
    <property type="match status" value="1"/>
</dbReference>
<dbReference type="InterPro" id="IPR011008">
    <property type="entry name" value="Dimeric_a/b-barrel"/>
</dbReference>
<evidence type="ECO:0000313" key="3">
    <source>
        <dbReference type="EMBL" id="ROQ00410.1"/>
    </source>
</evidence>
<dbReference type="PROSITE" id="PS51502">
    <property type="entry name" value="S_R_A_B_BARREL"/>
    <property type="match status" value="1"/>
</dbReference>
<dbReference type="RefSeq" id="WP_142235660.1">
    <property type="nucleotide sequence ID" value="NZ_AP019700.1"/>
</dbReference>
<keyword evidence="4" id="KW-1185">Reference proteome</keyword>
<feature type="domain" description="Stress-response A/B barrel" evidence="2">
    <location>
        <begin position="183"/>
        <end position="275"/>
    </location>
</feature>
<dbReference type="Proteomes" id="UP000278222">
    <property type="component" value="Unassembled WGS sequence"/>
</dbReference>
<dbReference type="Pfam" id="PF07876">
    <property type="entry name" value="Dabb"/>
    <property type="match status" value="1"/>
</dbReference>
<organism evidence="3 4">
    <name type="scientific">Stella humosa</name>
    <dbReference type="NCBI Taxonomy" id="94"/>
    <lineage>
        <taxon>Bacteria</taxon>
        <taxon>Pseudomonadati</taxon>
        <taxon>Pseudomonadota</taxon>
        <taxon>Alphaproteobacteria</taxon>
        <taxon>Rhodospirillales</taxon>
        <taxon>Stellaceae</taxon>
        <taxon>Stella</taxon>
    </lineage>
</organism>
<comment type="caution">
    <text evidence="3">The sequence shown here is derived from an EMBL/GenBank/DDBJ whole genome shotgun (WGS) entry which is preliminary data.</text>
</comment>
<evidence type="ECO:0000313" key="4">
    <source>
        <dbReference type="Proteomes" id="UP000278222"/>
    </source>
</evidence>
<evidence type="ECO:0000259" key="2">
    <source>
        <dbReference type="PROSITE" id="PS51502"/>
    </source>
</evidence>
<dbReference type="SUPFAM" id="SSF54909">
    <property type="entry name" value="Dimeric alpha+beta barrel"/>
    <property type="match status" value="1"/>
</dbReference>
<feature type="domain" description="N-acetyltransferase" evidence="1">
    <location>
        <begin position="13"/>
        <end position="182"/>
    </location>
</feature>
<dbReference type="SMART" id="SM00886">
    <property type="entry name" value="Dabb"/>
    <property type="match status" value="1"/>
</dbReference>
<dbReference type="EMBL" id="RJKX01000013">
    <property type="protein sequence ID" value="ROQ00410.1"/>
    <property type="molecule type" value="Genomic_DNA"/>
</dbReference>
<dbReference type="InterPro" id="IPR016181">
    <property type="entry name" value="Acyl_CoA_acyltransferase"/>
</dbReference>
<keyword evidence="3" id="KW-0808">Transferase</keyword>
<dbReference type="Pfam" id="PF13302">
    <property type="entry name" value="Acetyltransf_3"/>
    <property type="match status" value="1"/>
</dbReference>
<evidence type="ECO:0000259" key="1">
    <source>
        <dbReference type="PROSITE" id="PS51186"/>
    </source>
</evidence>
<proteinExistence type="predicted"/>
<dbReference type="GO" id="GO:0016747">
    <property type="term" value="F:acyltransferase activity, transferring groups other than amino-acyl groups"/>
    <property type="evidence" value="ECO:0007669"/>
    <property type="project" value="InterPro"/>
</dbReference>
<dbReference type="InterPro" id="IPR051531">
    <property type="entry name" value="N-acetyltransferase"/>
</dbReference>
<dbReference type="InterPro" id="IPR000182">
    <property type="entry name" value="GNAT_dom"/>
</dbReference>